<reference evidence="1 2" key="1">
    <citation type="submission" date="2022-09" db="EMBL/GenBank/DDBJ databases">
        <title>Xylan utilization by haloarchaea-nanohaloarchaea associations.</title>
        <authorList>
            <person name="Yakimov M."/>
        </authorList>
    </citation>
    <scope>NUCLEOTIDE SEQUENCE [LARGE SCALE GENOMIC DNA]</scope>
    <source>
        <strain evidence="1 2">SVXNc</strain>
    </source>
</reference>
<organism evidence="1 2">
    <name type="scientific">Candidatus Nanohalococcus occultus</name>
    <dbReference type="NCBI Taxonomy" id="2978047"/>
    <lineage>
        <taxon>Archaea</taxon>
        <taxon>Candidatus Nanohalarchaeota</taxon>
        <taxon>Candidatus Nanohalarchaeota incertae sedis</taxon>
        <taxon>Candidatus Nanohalococcus</taxon>
    </lineage>
</organism>
<evidence type="ECO:0000313" key="1">
    <source>
        <dbReference type="EMBL" id="WEL19476.1"/>
    </source>
</evidence>
<evidence type="ECO:0000313" key="2">
    <source>
        <dbReference type="Proteomes" id="UP001218034"/>
    </source>
</evidence>
<sequence length="202" mass="22772">MNVEKIEDWFGGKLDVLSDGSEYPIFLVAIGEKPAALTMNVDDRQEKTLRELCSELDLAIKVSEGRVSKPGVAVGNRPEHDQRCAFITNDESRMEILENSSGRFYGFSDEAVGRFLGFPDSAIEFFEENEQPGMVSKKAVMEKDPDGKKFLALTTFIPAPESLKEAVEIGKRRKDELESFDRENNSSLGEEFIQRRFEGSLY</sequence>
<dbReference type="RefSeq" id="WP_347722346.1">
    <property type="nucleotide sequence ID" value="NZ_CP104395.1"/>
</dbReference>
<keyword evidence="2" id="KW-1185">Reference proteome</keyword>
<name>A0ABY8CIH0_9ARCH</name>
<protein>
    <submittedName>
        <fullName evidence="1">Uncharacterized protein</fullName>
    </submittedName>
</protein>
<dbReference type="EMBL" id="CP104395">
    <property type="protein sequence ID" value="WEL19476.1"/>
    <property type="molecule type" value="Genomic_DNA"/>
</dbReference>
<dbReference type="Proteomes" id="UP001218034">
    <property type="component" value="Chromosome"/>
</dbReference>
<dbReference type="GeneID" id="90589890"/>
<accession>A0ABY8CIH0</accession>
<gene>
    <name evidence="1" type="ORF">SVXNc_0453</name>
</gene>
<proteinExistence type="predicted"/>